<comment type="pathway">
    <text evidence="8">Nucleotide-sugar biosynthesis; UDP-N-acetyl-alpha-D-glucosamine biosynthesis; N-acetyl-alpha-D-glucosamine 1-phosphate from alpha-D-glucosamine 6-phosphate (route I): step 1/2.</text>
</comment>
<keyword evidence="6" id="KW-0472">Membrane</keyword>
<dbReference type="FunFam" id="3.40.630.30:FF:000048">
    <property type="entry name" value="Glucosamine 6-phosphate N-acetyltransferase"/>
    <property type="match status" value="1"/>
</dbReference>
<dbReference type="GO" id="GO:0006048">
    <property type="term" value="P:UDP-N-acetylglucosamine biosynthetic process"/>
    <property type="evidence" value="ECO:0007669"/>
    <property type="project" value="UniProtKB-UniRule"/>
</dbReference>
<evidence type="ECO:0000313" key="10">
    <source>
        <dbReference type="EMBL" id="KLT39739.1"/>
    </source>
</evidence>
<accession>A0A0J1AWQ9</accession>
<comment type="subcellular location">
    <subcellularLocation>
        <location evidence="1">Endomembrane system</location>
        <topology evidence="1">Peripheral membrane protein</topology>
    </subcellularLocation>
    <subcellularLocation>
        <location evidence="2">Endoplasmic reticulum membrane</location>
    </subcellularLocation>
</comment>
<dbReference type="InterPro" id="IPR039143">
    <property type="entry name" value="GNPNAT1-like"/>
</dbReference>
<keyword evidence="7 8" id="KW-0012">Acyltransferase</keyword>
<evidence type="ECO:0000256" key="2">
    <source>
        <dbReference type="ARBA" id="ARBA00004586"/>
    </source>
</evidence>
<evidence type="ECO:0000256" key="1">
    <source>
        <dbReference type="ARBA" id="ARBA00004184"/>
    </source>
</evidence>
<keyword evidence="4 8" id="KW-0808">Transferase</keyword>
<dbReference type="PANTHER" id="PTHR13355">
    <property type="entry name" value="GLUCOSAMINE 6-PHOSPHATE N-ACETYLTRANSFERASE"/>
    <property type="match status" value="1"/>
</dbReference>
<feature type="domain" description="N-acetyltransferase" evidence="9">
    <location>
        <begin position="28"/>
        <end position="182"/>
    </location>
</feature>
<dbReference type="Gene3D" id="3.40.630.30">
    <property type="match status" value="1"/>
</dbReference>
<dbReference type="GO" id="GO:0004343">
    <property type="term" value="F:glucosamine 6-phosphate N-acetyltransferase activity"/>
    <property type="evidence" value="ECO:0007669"/>
    <property type="project" value="UniProtKB-UniRule"/>
</dbReference>
<dbReference type="STRING" id="879819.A0A0J1AWQ9"/>
<evidence type="ECO:0000256" key="4">
    <source>
        <dbReference type="ARBA" id="ARBA00022679"/>
    </source>
</evidence>
<dbReference type="EMBL" id="KQ087250">
    <property type="protein sequence ID" value="KLT39739.1"/>
    <property type="molecule type" value="Genomic_DNA"/>
</dbReference>
<dbReference type="PANTHER" id="PTHR13355:SF11">
    <property type="entry name" value="GLUCOSAMINE 6-PHOSPHATE N-ACETYLTRANSFERASE"/>
    <property type="match status" value="1"/>
</dbReference>
<proteinExistence type="inferred from homology"/>
<dbReference type="PROSITE" id="PS51186">
    <property type="entry name" value="GNAT"/>
    <property type="match status" value="1"/>
</dbReference>
<comment type="catalytic activity">
    <reaction evidence="8">
        <text>D-glucosamine 6-phosphate + acetyl-CoA = N-acetyl-D-glucosamine 6-phosphate + CoA + H(+)</text>
        <dbReference type="Rhea" id="RHEA:10292"/>
        <dbReference type="ChEBI" id="CHEBI:15378"/>
        <dbReference type="ChEBI" id="CHEBI:57287"/>
        <dbReference type="ChEBI" id="CHEBI:57288"/>
        <dbReference type="ChEBI" id="CHEBI:57513"/>
        <dbReference type="ChEBI" id="CHEBI:58725"/>
        <dbReference type="EC" id="2.3.1.4"/>
    </reaction>
</comment>
<dbReference type="OrthoDB" id="10039976at2759"/>
<dbReference type="GeneID" id="28981578"/>
<dbReference type="CDD" id="cd04301">
    <property type="entry name" value="NAT_SF"/>
    <property type="match status" value="1"/>
</dbReference>
<dbReference type="AlphaFoldDB" id="A0A0J1AWQ9"/>
<keyword evidence="5" id="KW-0256">Endoplasmic reticulum</keyword>
<name>A0A0J1AWQ9_9TREE</name>
<dbReference type="Proteomes" id="UP000053611">
    <property type="component" value="Unassembled WGS sequence"/>
</dbReference>
<gene>
    <name evidence="10" type="ORF">CC85DRAFT_264959</name>
</gene>
<evidence type="ECO:0000256" key="7">
    <source>
        <dbReference type="ARBA" id="ARBA00023315"/>
    </source>
</evidence>
<dbReference type="InterPro" id="IPR000182">
    <property type="entry name" value="GNAT_dom"/>
</dbReference>
<evidence type="ECO:0000256" key="3">
    <source>
        <dbReference type="ARBA" id="ARBA00011738"/>
    </source>
</evidence>
<organism evidence="10 11">
    <name type="scientific">Cutaneotrichosporon oleaginosum</name>
    <dbReference type="NCBI Taxonomy" id="879819"/>
    <lineage>
        <taxon>Eukaryota</taxon>
        <taxon>Fungi</taxon>
        <taxon>Dikarya</taxon>
        <taxon>Basidiomycota</taxon>
        <taxon>Agaricomycotina</taxon>
        <taxon>Tremellomycetes</taxon>
        <taxon>Trichosporonales</taxon>
        <taxon>Trichosporonaceae</taxon>
        <taxon>Cutaneotrichosporon</taxon>
    </lineage>
</organism>
<dbReference type="Pfam" id="PF00583">
    <property type="entry name" value="Acetyltransf_1"/>
    <property type="match status" value="1"/>
</dbReference>
<comment type="similarity">
    <text evidence="8">Belongs to the acetyltransferase family. GNA1 subfamily.</text>
</comment>
<reference evidence="10 11" key="1">
    <citation type="submission" date="2015-03" db="EMBL/GenBank/DDBJ databases">
        <title>Genomics and transcriptomics of the oil-accumulating basidiomycete yeast T. oleaginosus allow insights into substrate utilization and the diverse evolutionary trajectories of mating systems in fungi.</title>
        <authorList>
            <consortium name="DOE Joint Genome Institute"/>
            <person name="Kourist R."/>
            <person name="Kracht O."/>
            <person name="Bracharz F."/>
            <person name="Lipzen A."/>
            <person name="Nolan M."/>
            <person name="Ohm R."/>
            <person name="Grigoriev I."/>
            <person name="Sun S."/>
            <person name="Heitman J."/>
            <person name="Bruck T."/>
            <person name="Nowrousian M."/>
        </authorList>
    </citation>
    <scope>NUCLEOTIDE SEQUENCE [LARGE SCALE GENOMIC DNA]</scope>
    <source>
        <strain evidence="10 11">IBC0246</strain>
    </source>
</reference>
<sequence length="182" mass="20469">MAAVPDSELLFSRSYIPAAVQARVGSDIEIRPLAQSDNARGHFDLLTVLTEAPQVSAERYVERFQSMKACKDTYFTVAFIHKPTDKLVAVGTVFIERKFLRGTGIVGHIEDIAVSKSMQGRKLGLHLINTLEEIARSCGCYKVILDCSKDNIPFYEKCGFKHKEYEMAMYLNNSTRVPNARM</sequence>
<keyword evidence="11" id="KW-1185">Reference proteome</keyword>
<evidence type="ECO:0000256" key="8">
    <source>
        <dbReference type="RuleBase" id="RU365086"/>
    </source>
</evidence>
<dbReference type="UniPathway" id="UPA00113">
    <property type="reaction ID" value="UER00529"/>
</dbReference>
<dbReference type="RefSeq" id="XP_018276230.1">
    <property type="nucleotide sequence ID" value="XM_018420975.1"/>
</dbReference>
<dbReference type="InterPro" id="IPR016181">
    <property type="entry name" value="Acyl_CoA_acyltransferase"/>
</dbReference>
<evidence type="ECO:0000313" key="11">
    <source>
        <dbReference type="Proteomes" id="UP000053611"/>
    </source>
</evidence>
<dbReference type="EC" id="2.3.1.4" evidence="8"/>
<dbReference type="SUPFAM" id="SSF55729">
    <property type="entry name" value="Acyl-CoA N-acyltransferases (Nat)"/>
    <property type="match status" value="1"/>
</dbReference>
<evidence type="ECO:0000256" key="6">
    <source>
        <dbReference type="ARBA" id="ARBA00023136"/>
    </source>
</evidence>
<evidence type="ECO:0000256" key="5">
    <source>
        <dbReference type="ARBA" id="ARBA00022824"/>
    </source>
</evidence>
<protein>
    <recommendedName>
        <fullName evidence="8">Glucosamine 6-phosphate N-acetyltransferase</fullName>
        <ecNumber evidence="8">2.3.1.4</ecNumber>
    </recommendedName>
</protein>
<dbReference type="GO" id="GO:0005789">
    <property type="term" value="C:endoplasmic reticulum membrane"/>
    <property type="evidence" value="ECO:0007669"/>
    <property type="project" value="UniProtKB-SubCell"/>
</dbReference>
<evidence type="ECO:0000259" key="9">
    <source>
        <dbReference type="PROSITE" id="PS51186"/>
    </source>
</evidence>
<comment type="subunit">
    <text evidence="3">Homodimer.</text>
</comment>